<reference evidence="2" key="1">
    <citation type="submission" date="2020-12" db="EMBL/GenBank/DDBJ databases">
        <title>WGS assembly of Carya illinoinensis cv. Pawnee.</title>
        <authorList>
            <person name="Platts A."/>
            <person name="Shu S."/>
            <person name="Wright S."/>
            <person name="Barry K."/>
            <person name="Edger P."/>
            <person name="Pires J.C."/>
            <person name="Schmutz J."/>
        </authorList>
    </citation>
    <scope>NUCLEOTIDE SEQUENCE</scope>
    <source>
        <tissue evidence="2">Leaf</tissue>
    </source>
</reference>
<name>A0A8T1P4T3_CARIL</name>
<sequence>MVASCTLTFTTPLPPSRTKPHCREPLLSSITKHRSHAQSHRELSHHDSNLQLNSTHGNNLHVETQRPMTHFLHHPTQKKHQSLCFKFPKQSTSPAQNLTEHHHHGHHPPTALSQMPSPLPKPTTGARAHGSNPNHACPSASMSCDNDHLRREPPIAQICHVVADLTHGLLSLSVSTIRKQSMFDALCPFPLKTPPCRP</sequence>
<comment type="caution">
    <text evidence="2">The sequence shown here is derived from an EMBL/GenBank/DDBJ whole genome shotgun (WGS) entry which is preliminary data.</text>
</comment>
<feature type="compositionally biased region" description="Basic and acidic residues" evidence="1">
    <location>
        <begin position="39"/>
        <end position="48"/>
    </location>
</feature>
<accession>A0A8T1P4T3</accession>
<organism evidence="2 3">
    <name type="scientific">Carya illinoinensis</name>
    <name type="common">Pecan</name>
    <dbReference type="NCBI Taxonomy" id="32201"/>
    <lineage>
        <taxon>Eukaryota</taxon>
        <taxon>Viridiplantae</taxon>
        <taxon>Streptophyta</taxon>
        <taxon>Embryophyta</taxon>
        <taxon>Tracheophyta</taxon>
        <taxon>Spermatophyta</taxon>
        <taxon>Magnoliopsida</taxon>
        <taxon>eudicotyledons</taxon>
        <taxon>Gunneridae</taxon>
        <taxon>Pentapetalae</taxon>
        <taxon>rosids</taxon>
        <taxon>fabids</taxon>
        <taxon>Fagales</taxon>
        <taxon>Juglandaceae</taxon>
        <taxon>Carya</taxon>
    </lineage>
</organism>
<feature type="region of interest" description="Disordered" evidence="1">
    <location>
        <begin position="90"/>
        <end position="144"/>
    </location>
</feature>
<evidence type="ECO:0000313" key="3">
    <source>
        <dbReference type="Proteomes" id="UP000811609"/>
    </source>
</evidence>
<evidence type="ECO:0000256" key="1">
    <source>
        <dbReference type="SAM" id="MobiDB-lite"/>
    </source>
</evidence>
<gene>
    <name evidence="2" type="ORF">CIPAW_11G077600</name>
</gene>
<feature type="region of interest" description="Disordered" evidence="1">
    <location>
        <begin position="1"/>
        <end position="23"/>
    </location>
</feature>
<evidence type="ECO:0000313" key="2">
    <source>
        <dbReference type="EMBL" id="KAG6635937.1"/>
    </source>
</evidence>
<feature type="compositionally biased region" description="Polar residues" evidence="1">
    <location>
        <begin position="1"/>
        <end position="11"/>
    </location>
</feature>
<feature type="region of interest" description="Disordered" evidence="1">
    <location>
        <begin position="31"/>
        <end position="50"/>
    </location>
</feature>
<dbReference type="Proteomes" id="UP000811609">
    <property type="component" value="Chromosome 11"/>
</dbReference>
<proteinExistence type="predicted"/>
<dbReference type="EMBL" id="CM031819">
    <property type="protein sequence ID" value="KAG6635937.1"/>
    <property type="molecule type" value="Genomic_DNA"/>
</dbReference>
<dbReference type="AlphaFoldDB" id="A0A8T1P4T3"/>
<keyword evidence="3" id="KW-1185">Reference proteome</keyword>
<protein>
    <submittedName>
        <fullName evidence="2">Uncharacterized protein</fullName>
    </submittedName>
</protein>